<dbReference type="EMBL" id="CM047941">
    <property type="protein sequence ID" value="KAI9903357.1"/>
    <property type="molecule type" value="Genomic_DNA"/>
</dbReference>
<proteinExistence type="predicted"/>
<sequence>MAATTARAGTVKSPTPPMGWNSYNAYACTPTEAIVRANAKAMVDLGLAERGYAVVTVDCGWNGAGRLDGDDGEEGQGAMFWNETLFPSGGKALGDYIHGLGLEFGLYSGAGYFQCGSEVIPASLGYEDIDAQSFAEWGGDTLKYDNCYASSPTEMVDVESPESLSPDRFVKMGEALNATGRDIKYFLCQWGVGENVPEWAAPLGNSWRMSNDIFHNWQSIWRIANQAVPHVKHTTVGAFADLDMLIVGLGALSPAEERFHFGFWSMLKSPLIMGAALADLPSDSLDVMSNEEVIAINQDPLAKAGQLIMRYTEEEWDIWAGELSGDRKVVGVANWRNESQTVQVDFGLVGVSSATTRDPWTAQDGSVSGIEEMNLAPHELRILVLSDIEEAKLPEETSSYNSVQDAIISRNASLNECQRGCAPLGQKVIDFIGDSMVTFESVSAPRDGALLVGVDFINHEYHFFEALELGTNTRNMSISVNGGESKRWAFPLSGGDWFETGRLMVELDGFVQGDANSVVFSAPPEGERGPDVVGLQIYDY</sequence>
<accession>A0ACC0VA91</accession>
<organism evidence="1 2">
    <name type="scientific">Trichothecium roseum</name>
    <dbReference type="NCBI Taxonomy" id="47278"/>
    <lineage>
        <taxon>Eukaryota</taxon>
        <taxon>Fungi</taxon>
        <taxon>Dikarya</taxon>
        <taxon>Ascomycota</taxon>
        <taxon>Pezizomycotina</taxon>
        <taxon>Sordariomycetes</taxon>
        <taxon>Hypocreomycetidae</taxon>
        <taxon>Hypocreales</taxon>
        <taxon>Hypocreales incertae sedis</taxon>
        <taxon>Trichothecium</taxon>
    </lineage>
</organism>
<evidence type="ECO:0000313" key="1">
    <source>
        <dbReference type="EMBL" id="KAI9903357.1"/>
    </source>
</evidence>
<comment type="caution">
    <text evidence="1">The sequence shown here is derived from an EMBL/GenBank/DDBJ whole genome shotgun (WGS) entry which is preliminary data.</text>
</comment>
<evidence type="ECO:0000313" key="2">
    <source>
        <dbReference type="Proteomes" id="UP001163324"/>
    </source>
</evidence>
<name>A0ACC0VA91_9HYPO</name>
<dbReference type="Proteomes" id="UP001163324">
    <property type="component" value="Chromosome 2"/>
</dbReference>
<gene>
    <name evidence="1" type="ORF">N3K66_002709</name>
</gene>
<protein>
    <submittedName>
        <fullName evidence="1">Uncharacterized protein</fullName>
    </submittedName>
</protein>
<reference evidence="1" key="1">
    <citation type="submission" date="2022-10" db="EMBL/GenBank/DDBJ databases">
        <title>Complete Genome of Trichothecium roseum strain YXFP-22015, a Plant Pathogen Isolated from Citrus.</title>
        <authorList>
            <person name="Wang Y."/>
            <person name="Zhu L."/>
        </authorList>
    </citation>
    <scope>NUCLEOTIDE SEQUENCE</scope>
    <source>
        <strain evidence="1">YXFP-22015</strain>
    </source>
</reference>
<keyword evidence="2" id="KW-1185">Reference proteome</keyword>